<organism evidence="5 6">
    <name type="scientific">Tepidibacter thalassicus DSM 15285</name>
    <dbReference type="NCBI Taxonomy" id="1123350"/>
    <lineage>
        <taxon>Bacteria</taxon>
        <taxon>Bacillati</taxon>
        <taxon>Bacillota</taxon>
        <taxon>Clostridia</taxon>
        <taxon>Peptostreptococcales</taxon>
        <taxon>Peptostreptococcaceae</taxon>
        <taxon>Tepidibacter</taxon>
    </lineage>
</organism>
<dbReference type="InterPro" id="IPR050093">
    <property type="entry name" value="ABC_SmlMolc_Importer"/>
</dbReference>
<dbReference type="GO" id="GO:0016887">
    <property type="term" value="F:ATP hydrolysis activity"/>
    <property type="evidence" value="ECO:0007669"/>
    <property type="project" value="InterPro"/>
</dbReference>
<gene>
    <name evidence="5" type="ORF">SAMN02744040_01076</name>
</gene>
<keyword evidence="1" id="KW-0813">Transport</keyword>
<evidence type="ECO:0000256" key="3">
    <source>
        <dbReference type="ARBA" id="ARBA00022840"/>
    </source>
</evidence>
<dbReference type="InterPro" id="IPR017871">
    <property type="entry name" value="ABC_transporter-like_CS"/>
</dbReference>
<keyword evidence="2" id="KW-0547">Nucleotide-binding</keyword>
<name>A0A1M5QSA7_9FIRM</name>
<dbReference type="Pfam" id="PF00005">
    <property type="entry name" value="ABC_tran"/>
    <property type="match status" value="1"/>
</dbReference>
<dbReference type="PROSITE" id="PS50893">
    <property type="entry name" value="ABC_TRANSPORTER_2"/>
    <property type="match status" value="1"/>
</dbReference>
<keyword evidence="3 5" id="KW-0067">ATP-binding</keyword>
<dbReference type="InterPro" id="IPR027417">
    <property type="entry name" value="P-loop_NTPase"/>
</dbReference>
<dbReference type="PROSITE" id="PS00211">
    <property type="entry name" value="ABC_TRANSPORTER_1"/>
    <property type="match status" value="1"/>
</dbReference>
<dbReference type="STRING" id="1123350.SAMN02744040_01076"/>
<proteinExistence type="predicted"/>
<dbReference type="GO" id="GO:0005524">
    <property type="term" value="F:ATP binding"/>
    <property type="evidence" value="ECO:0007669"/>
    <property type="project" value="UniProtKB-KW"/>
</dbReference>
<reference evidence="6" key="1">
    <citation type="submission" date="2016-11" db="EMBL/GenBank/DDBJ databases">
        <authorList>
            <person name="Varghese N."/>
            <person name="Submissions S."/>
        </authorList>
    </citation>
    <scope>NUCLEOTIDE SEQUENCE [LARGE SCALE GENOMIC DNA]</scope>
    <source>
        <strain evidence="6">DSM 15285</strain>
    </source>
</reference>
<dbReference type="OrthoDB" id="9804199at2"/>
<sequence length="215" mass="24466">MDVQISNLKKYYNDKLVLDIDNLKIKKGIITGIVGPNGAGKSTLLNIIAGMDSDFEGTILYDGKSINKKIYKEMTIVFQKISLFRRSVYENIEYPLKIRGVSKWERRLKVENILKILDIFDLKDKKAHLLSGGESQKVSLGRALVFNPKLLLLDEPTSNIDVNSTIVMEREIVNHNKINNATVVIITHDFKQAKRLCDEIVWIERGKVGKVDGFF</sequence>
<dbReference type="PANTHER" id="PTHR42781:SF4">
    <property type="entry name" value="SPERMIDINE_PUTRESCINE IMPORT ATP-BINDING PROTEIN POTA"/>
    <property type="match status" value="1"/>
</dbReference>
<dbReference type="PANTHER" id="PTHR42781">
    <property type="entry name" value="SPERMIDINE/PUTRESCINE IMPORT ATP-BINDING PROTEIN POTA"/>
    <property type="match status" value="1"/>
</dbReference>
<evidence type="ECO:0000256" key="2">
    <source>
        <dbReference type="ARBA" id="ARBA00022741"/>
    </source>
</evidence>
<dbReference type="Gene3D" id="3.40.50.300">
    <property type="entry name" value="P-loop containing nucleotide triphosphate hydrolases"/>
    <property type="match status" value="1"/>
</dbReference>
<dbReference type="InterPro" id="IPR003593">
    <property type="entry name" value="AAA+_ATPase"/>
</dbReference>
<evidence type="ECO:0000259" key="4">
    <source>
        <dbReference type="PROSITE" id="PS50893"/>
    </source>
</evidence>
<dbReference type="SUPFAM" id="SSF52540">
    <property type="entry name" value="P-loop containing nucleoside triphosphate hydrolases"/>
    <property type="match status" value="1"/>
</dbReference>
<accession>A0A1M5QSA7</accession>
<dbReference type="EMBL" id="FQXH01000009">
    <property type="protein sequence ID" value="SHH16972.1"/>
    <property type="molecule type" value="Genomic_DNA"/>
</dbReference>
<keyword evidence="6" id="KW-1185">Reference proteome</keyword>
<dbReference type="RefSeq" id="WP_072724395.1">
    <property type="nucleotide sequence ID" value="NZ_FQXH01000009.1"/>
</dbReference>
<dbReference type="AlphaFoldDB" id="A0A1M5QSA7"/>
<dbReference type="Proteomes" id="UP000242520">
    <property type="component" value="Unassembled WGS sequence"/>
</dbReference>
<protein>
    <submittedName>
        <fullName evidence="5">Tungstate transport system ATP-binding protein</fullName>
    </submittedName>
</protein>
<evidence type="ECO:0000313" key="6">
    <source>
        <dbReference type="Proteomes" id="UP000242520"/>
    </source>
</evidence>
<dbReference type="InterPro" id="IPR003439">
    <property type="entry name" value="ABC_transporter-like_ATP-bd"/>
</dbReference>
<evidence type="ECO:0000256" key="1">
    <source>
        <dbReference type="ARBA" id="ARBA00022448"/>
    </source>
</evidence>
<evidence type="ECO:0000313" key="5">
    <source>
        <dbReference type="EMBL" id="SHH16972.1"/>
    </source>
</evidence>
<feature type="domain" description="ABC transporter" evidence="4">
    <location>
        <begin position="3"/>
        <end position="215"/>
    </location>
</feature>
<dbReference type="SMART" id="SM00382">
    <property type="entry name" value="AAA"/>
    <property type="match status" value="1"/>
</dbReference>